<dbReference type="Proteomes" id="UP000799757">
    <property type="component" value="Unassembled WGS sequence"/>
</dbReference>
<dbReference type="OrthoDB" id="3776223at2759"/>
<gene>
    <name evidence="2" type="ORF">K505DRAFT_371118</name>
</gene>
<organism evidence="2 3">
    <name type="scientific">Melanomma pulvis-pyrius CBS 109.77</name>
    <dbReference type="NCBI Taxonomy" id="1314802"/>
    <lineage>
        <taxon>Eukaryota</taxon>
        <taxon>Fungi</taxon>
        <taxon>Dikarya</taxon>
        <taxon>Ascomycota</taxon>
        <taxon>Pezizomycotina</taxon>
        <taxon>Dothideomycetes</taxon>
        <taxon>Pleosporomycetidae</taxon>
        <taxon>Pleosporales</taxon>
        <taxon>Melanommataceae</taxon>
        <taxon>Melanomma</taxon>
    </lineage>
</organism>
<dbReference type="AlphaFoldDB" id="A0A6A6XU68"/>
<evidence type="ECO:0000256" key="1">
    <source>
        <dbReference type="SAM" id="SignalP"/>
    </source>
</evidence>
<proteinExistence type="predicted"/>
<evidence type="ECO:0000313" key="2">
    <source>
        <dbReference type="EMBL" id="KAF2799294.1"/>
    </source>
</evidence>
<protein>
    <submittedName>
        <fullName evidence="2">Uncharacterized protein</fullName>
    </submittedName>
</protein>
<dbReference type="EMBL" id="MU001767">
    <property type="protein sequence ID" value="KAF2799294.1"/>
    <property type="molecule type" value="Genomic_DNA"/>
</dbReference>
<feature type="signal peptide" evidence="1">
    <location>
        <begin position="1"/>
        <end position="20"/>
    </location>
</feature>
<feature type="chain" id="PRO_5025502044" evidence="1">
    <location>
        <begin position="21"/>
        <end position="114"/>
    </location>
</feature>
<keyword evidence="3" id="KW-1185">Reference proteome</keyword>
<evidence type="ECO:0000313" key="3">
    <source>
        <dbReference type="Proteomes" id="UP000799757"/>
    </source>
</evidence>
<accession>A0A6A6XU68</accession>
<name>A0A6A6XU68_9PLEO</name>
<sequence>MLFPTTTAILTTLLASLALATPAPSPNLEAREDWGKVVSFTGDLCNGVSTTVELLGSGANRCVAIGGGSVQDIQKRGCTIKTWSGADCHGSSWTMPDADFGCHSVLHAAISIEC</sequence>
<keyword evidence="1" id="KW-0732">Signal</keyword>
<reference evidence="2" key="1">
    <citation type="journal article" date="2020" name="Stud. Mycol.">
        <title>101 Dothideomycetes genomes: a test case for predicting lifestyles and emergence of pathogens.</title>
        <authorList>
            <person name="Haridas S."/>
            <person name="Albert R."/>
            <person name="Binder M."/>
            <person name="Bloem J."/>
            <person name="Labutti K."/>
            <person name="Salamov A."/>
            <person name="Andreopoulos B."/>
            <person name="Baker S."/>
            <person name="Barry K."/>
            <person name="Bills G."/>
            <person name="Bluhm B."/>
            <person name="Cannon C."/>
            <person name="Castanera R."/>
            <person name="Culley D."/>
            <person name="Daum C."/>
            <person name="Ezra D."/>
            <person name="Gonzalez J."/>
            <person name="Henrissat B."/>
            <person name="Kuo A."/>
            <person name="Liang C."/>
            <person name="Lipzen A."/>
            <person name="Lutzoni F."/>
            <person name="Magnuson J."/>
            <person name="Mondo S."/>
            <person name="Nolan M."/>
            <person name="Ohm R."/>
            <person name="Pangilinan J."/>
            <person name="Park H.-J."/>
            <person name="Ramirez L."/>
            <person name="Alfaro M."/>
            <person name="Sun H."/>
            <person name="Tritt A."/>
            <person name="Yoshinaga Y."/>
            <person name="Zwiers L.-H."/>
            <person name="Turgeon B."/>
            <person name="Goodwin S."/>
            <person name="Spatafora J."/>
            <person name="Crous P."/>
            <person name="Grigoriev I."/>
        </authorList>
    </citation>
    <scope>NUCLEOTIDE SEQUENCE</scope>
    <source>
        <strain evidence="2">CBS 109.77</strain>
    </source>
</reference>